<dbReference type="PIRSF" id="PIRSF000112">
    <property type="entry name" value="Glycerol_dehydrogenase"/>
    <property type="match status" value="1"/>
</dbReference>
<feature type="domain" description="Alcohol dehydrogenase iron-type/glycerol dehydrogenase GldA" evidence="5">
    <location>
        <begin position="11"/>
        <end position="157"/>
    </location>
</feature>
<name>A0A1S6IQT7_9LACT</name>
<sequence length="367" mass="40943">MDTVINVKVGPQFYKYGPGAIEAIPEIVDEYKTQRILLIHGTVSWKKASPYLRFLENGYSVQYERYSGECSYKEAQRLAELVKEVEADFIIGVGGGKLCDLVYYVASLTYKPFGVVPTLASNCAPWAPLSVMYKENGLAEGKTEHYKRQAAFMITDPNIVLTAPVKYFVAGIADTLAKWYESDLILEQRKFANNNFLMLARHSAKVCKDVILEEGPQAIADMQKGIASPSFIKVSEIIFGVAGLVGGFGDKYARNTAAHSIHDAISAYLPGVHKYLHGEKVAYGIFYQLALEEKWQVIDELIPLYNSLSLPKSLTEMGQYPLSEEALDNIVKLINGKEKVHLLPIVINESVLKKAIIDLEKYINMEV</sequence>
<dbReference type="RefSeq" id="WP_062469941.1">
    <property type="nucleotide sequence ID" value="NZ_BBYN01000015.1"/>
</dbReference>
<feature type="binding site" evidence="3">
    <location>
        <position position="277"/>
    </location>
    <ligand>
        <name>glycerol</name>
        <dbReference type="ChEBI" id="CHEBI:17754"/>
    </ligand>
</feature>
<evidence type="ECO:0000256" key="1">
    <source>
        <dbReference type="ARBA" id="ARBA00022723"/>
    </source>
</evidence>
<dbReference type="Pfam" id="PF00465">
    <property type="entry name" value="Fe-ADH"/>
    <property type="match status" value="1"/>
</dbReference>
<dbReference type="CDD" id="cd08172">
    <property type="entry name" value="GlyDH-like"/>
    <property type="match status" value="1"/>
</dbReference>
<dbReference type="GO" id="GO:0046872">
    <property type="term" value="F:metal ion binding"/>
    <property type="evidence" value="ECO:0007669"/>
    <property type="project" value="UniProtKB-KW"/>
</dbReference>
<dbReference type="InterPro" id="IPR016205">
    <property type="entry name" value="Glycerol_DH"/>
</dbReference>
<feature type="binding site" evidence="4">
    <location>
        <position position="133"/>
    </location>
    <ligand>
        <name>NAD(+)</name>
        <dbReference type="ChEBI" id="CHEBI:57540"/>
    </ligand>
</feature>
<dbReference type="PANTHER" id="PTHR43616">
    <property type="entry name" value="GLYCEROL DEHYDROGENASE"/>
    <property type="match status" value="1"/>
</dbReference>
<organism evidence="6 7">
    <name type="scientific">Jeotgalibaca dankookensis</name>
    <dbReference type="NCBI Taxonomy" id="708126"/>
    <lineage>
        <taxon>Bacteria</taxon>
        <taxon>Bacillati</taxon>
        <taxon>Bacillota</taxon>
        <taxon>Bacilli</taxon>
        <taxon>Lactobacillales</taxon>
        <taxon>Carnobacteriaceae</taxon>
        <taxon>Jeotgalibaca</taxon>
    </lineage>
</organism>
<dbReference type="EMBL" id="CP019728">
    <property type="protein sequence ID" value="AQS53894.1"/>
    <property type="molecule type" value="Genomic_DNA"/>
</dbReference>
<accession>A0A1S6IQT7</accession>
<evidence type="ECO:0000256" key="2">
    <source>
        <dbReference type="ARBA" id="ARBA00023002"/>
    </source>
</evidence>
<feature type="binding site" evidence="4">
    <location>
        <begin position="96"/>
        <end position="100"/>
    </location>
    <ligand>
        <name>NAD(+)</name>
        <dbReference type="ChEBI" id="CHEBI:57540"/>
    </ligand>
</feature>
<evidence type="ECO:0000313" key="7">
    <source>
        <dbReference type="Proteomes" id="UP000188993"/>
    </source>
</evidence>
<dbReference type="Gene3D" id="1.20.1090.10">
    <property type="entry name" value="Dehydroquinate synthase-like - alpha domain"/>
    <property type="match status" value="1"/>
</dbReference>
<keyword evidence="4" id="KW-0520">NAD</keyword>
<feature type="binding site" evidence="3">
    <location>
        <position position="174"/>
    </location>
    <ligand>
        <name>glycerol</name>
        <dbReference type="ChEBI" id="CHEBI:17754"/>
    </ligand>
</feature>
<dbReference type="KEGG" id="jda:BW727_101527"/>
<dbReference type="InterPro" id="IPR001670">
    <property type="entry name" value="ADH_Fe/GldA"/>
</dbReference>
<dbReference type="AlphaFoldDB" id="A0A1S6IQT7"/>
<protein>
    <submittedName>
        <fullName evidence="6">Putative oxidoreductase YbdH</fullName>
        <ecNumber evidence="6">1.1.-.-</ecNumber>
    </submittedName>
</protein>
<dbReference type="GO" id="GO:0016614">
    <property type="term" value="F:oxidoreductase activity, acting on CH-OH group of donors"/>
    <property type="evidence" value="ECO:0007669"/>
    <property type="project" value="InterPro"/>
</dbReference>
<dbReference type="STRING" id="708126.BW727_101527"/>
<reference evidence="6 7" key="1">
    <citation type="journal article" date="2014" name="Int. J. Syst. Evol. Microbiol.">
        <title>Jeotgalibaca dankookensis gen. nov., sp. nov., a member of the family Carnobacteriaceae, isolated from seujeot (Korean traditional food).</title>
        <authorList>
            <person name="Lee D.G."/>
            <person name="Trujillo M.E."/>
            <person name="Kang H."/>
            <person name="Ahn T.Y."/>
        </authorList>
    </citation>
    <scope>NUCLEOTIDE SEQUENCE [LARGE SCALE GENOMIC DNA]</scope>
    <source>
        <strain evidence="6 7">EX-07</strain>
    </source>
</reference>
<gene>
    <name evidence="6" type="primary">ybdH</name>
    <name evidence="6" type="ORF">BW727_101527</name>
</gene>
<feature type="binding site" evidence="4">
    <location>
        <begin position="118"/>
        <end position="121"/>
    </location>
    <ligand>
        <name>NAD(+)</name>
        <dbReference type="ChEBI" id="CHEBI:57540"/>
    </ligand>
</feature>
<dbReference type="Proteomes" id="UP000188993">
    <property type="component" value="Chromosome"/>
</dbReference>
<evidence type="ECO:0000313" key="6">
    <source>
        <dbReference type="EMBL" id="AQS53894.1"/>
    </source>
</evidence>
<keyword evidence="2 6" id="KW-0560">Oxidoreductase</keyword>
<evidence type="ECO:0000259" key="5">
    <source>
        <dbReference type="Pfam" id="PF00465"/>
    </source>
</evidence>
<keyword evidence="7" id="KW-1185">Reference proteome</keyword>
<keyword evidence="1 3" id="KW-0479">Metal-binding</keyword>
<dbReference type="Gene3D" id="3.40.50.1970">
    <property type="match status" value="1"/>
</dbReference>
<keyword evidence="3" id="KW-0862">Zinc</keyword>
<proteinExistence type="predicted"/>
<feature type="binding site" evidence="3">
    <location>
        <position position="259"/>
    </location>
    <ligand>
        <name>glycerol</name>
        <dbReference type="ChEBI" id="CHEBI:17754"/>
    </ligand>
</feature>
<dbReference type="SUPFAM" id="SSF56796">
    <property type="entry name" value="Dehydroquinate synthase-like"/>
    <property type="match status" value="1"/>
</dbReference>
<comment type="cofactor">
    <cofactor evidence="3">
        <name>Zn(2+)</name>
        <dbReference type="ChEBI" id="CHEBI:29105"/>
    </cofactor>
    <text evidence="3">Binds 1 zinc ion per subunit.</text>
</comment>
<evidence type="ECO:0000256" key="4">
    <source>
        <dbReference type="PIRSR" id="PIRSR000112-3"/>
    </source>
</evidence>
<feature type="binding site" evidence="4">
    <location>
        <position position="129"/>
    </location>
    <ligand>
        <name>NAD(+)</name>
        <dbReference type="ChEBI" id="CHEBI:57540"/>
    </ligand>
</feature>
<dbReference type="EC" id="1.1.-.-" evidence="6"/>
<evidence type="ECO:0000256" key="3">
    <source>
        <dbReference type="PIRSR" id="PIRSR000112-1"/>
    </source>
</evidence>
<dbReference type="PANTHER" id="PTHR43616:SF3">
    <property type="entry name" value="HYDROXYCARBOXYLATE DEHYDROGENASE A"/>
    <property type="match status" value="1"/>
</dbReference>
<dbReference type="OrthoDB" id="5198708at2"/>